<dbReference type="SMART" id="SM00332">
    <property type="entry name" value="PP2Cc"/>
    <property type="match status" value="1"/>
</dbReference>
<comment type="similarity">
    <text evidence="9">Belongs to the PP2C family.</text>
</comment>
<dbReference type="SUPFAM" id="SSF81606">
    <property type="entry name" value="PP2C-like"/>
    <property type="match status" value="1"/>
</dbReference>
<dbReference type="EMBL" id="KK915447">
    <property type="protein sequence ID" value="KDP22363.1"/>
    <property type="molecule type" value="Genomic_DNA"/>
</dbReference>
<feature type="compositionally biased region" description="Basic and acidic residues" evidence="10">
    <location>
        <begin position="175"/>
        <end position="184"/>
    </location>
</feature>
<feature type="region of interest" description="Disordered" evidence="10">
    <location>
        <begin position="175"/>
        <end position="202"/>
    </location>
</feature>
<comment type="cofactor">
    <cofactor evidence="2">
        <name>Mg(2+)</name>
        <dbReference type="ChEBI" id="CHEBI:18420"/>
    </cofactor>
</comment>
<feature type="compositionally biased region" description="Basic and acidic residues" evidence="10">
    <location>
        <begin position="191"/>
        <end position="202"/>
    </location>
</feature>
<evidence type="ECO:0000256" key="5">
    <source>
        <dbReference type="ARBA" id="ARBA00022801"/>
    </source>
</evidence>
<keyword evidence="7 9" id="KW-0904">Protein phosphatase</keyword>
<dbReference type="InterPro" id="IPR036457">
    <property type="entry name" value="PPM-type-like_dom_sf"/>
</dbReference>
<sequence length="433" mass="46960">MTNVCKSMLRDKDHDSPAKCRERRRRRIEMRRLASIPASGTPPPSSENHVESSSSSSTSSCVANGKRIRTSEMVDLGGLNSSVSHGDEVEEQAVETPSGPPMDCPAFGTMAVAGRSREMEDAIAVYTSLCKPAINRRGPVHFFAVFDGHGGPHVAALCKERMHVFLEGELMRVDHHSGSGENRDGSSGNSRELDFQRDQDEGEKGWEEMWRRVLKRSFHKMDEAALNTCACGCVGFECGCHPMEVALGGSTAVVAVLTPEHIIVANCGDSRAVLCRGGRAISLSFDHKPDRSDELARIKAAGGRVIFLNGARVEGILAMSRAIGDKYLKPVVTAEPEITFTKREAEDECLILASDGLWDVLSSDLACEVACKCLREGNPPTFAANAGSQIEDERIMASYPSRSTLAAQLLTRLALGRRSSDNISVIVVDLKRS</sequence>
<evidence type="ECO:0000256" key="9">
    <source>
        <dbReference type="RuleBase" id="RU003465"/>
    </source>
</evidence>
<dbReference type="GO" id="GO:0004722">
    <property type="term" value="F:protein serine/threonine phosphatase activity"/>
    <property type="evidence" value="ECO:0007669"/>
    <property type="project" value="UniProtKB-EC"/>
</dbReference>
<dbReference type="GO" id="GO:0046872">
    <property type="term" value="F:metal ion binding"/>
    <property type="evidence" value="ECO:0007669"/>
    <property type="project" value="UniProtKB-KW"/>
</dbReference>
<evidence type="ECO:0000256" key="10">
    <source>
        <dbReference type="SAM" id="MobiDB-lite"/>
    </source>
</evidence>
<proteinExistence type="inferred from homology"/>
<accession>A0A067JHU3</accession>
<evidence type="ECO:0000256" key="2">
    <source>
        <dbReference type="ARBA" id="ARBA00001946"/>
    </source>
</evidence>
<dbReference type="EC" id="3.1.3.16" evidence="3"/>
<feature type="region of interest" description="Disordered" evidence="10">
    <location>
        <begin position="1"/>
        <end position="104"/>
    </location>
</feature>
<dbReference type="Proteomes" id="UP000027138">
    <property type="component" value="Unassembled WGS sequence"/>
</dbReference>
<evidence type="ECO:0000256" key="7">
    <source>
        <dbReference type="ARBA" id="ARBA00022912"/>
    </source>
</evidence>
<feature type="compositionally biased region" description="Low complexity" evidence="10">
    <location>
        <begin position="51"/>
        <end position="60"/>
    </location>
</feature>
<keyword evidence="5 9" id="KW-0378">Hydrolase</keyword>
<dbReference type="PROSITE" id="PS01032">
    <property type="entry name" value="PPM_1"/>
    <property type="match status" value="1"/>
</dbReference>
<dbReference type="Gene3D" id="3.60.40.10">
    <property type="entry name" value="PPM-type phosphatase domain"/>
    <property type="match status" value="1"/>
</dbReference>
<name>A0A067JHU3_JATCU</name>
<dbReference type="InterPro" id="IPR000222">
    <property type="entry name" value="PP2C_BS"/>
</dbReference>
<keyword evidence="8" id="KW-0464">Manganese</keyword>
<dbReference type="AlphaFoldDB" id="A0A067JHU3"/>
<organism evidence="12 13">
    <name type="scientific">Jatropha curcas</name>
    <name type="common">Barbados nut</name>
    <dbReference type="NCBI Taxonomy" id="180498"/>
    <lineage>
        <taxon>Eukaryota</taxon>
        <taxon>Viridiplantae</taxon>
        <taxon>Streptophyta</taxon>
        <taxon>Embryophyta</taxon>
        <taxon>Tracheophyta</taxon>
        <taxon>Spermatophyta</taxon>
        <taxon>Magnoliopsida</taxon>
        <taxon>eudicotyledons</taxon>
        <taxon>Gunneridae</taxon>
        <taxon>Pentapetalae</taxon>
        <taxon>rosids</taxon>
        <taxon>fabids</taxon>
        <taxon>Malpighiales</taxon>
        <taxon>Euphorbiaceae</taxon>
        <taxon>Crotonoideae</taxon>
        <taxon>Jatropheae</taxon>
        <taxon>Jatropha</taxon>
    </lineage>
</organism>
<dbReference type="OrthoDB" id="10264738at2759"/>
<dbReference type="InterPro" id="IPR015655">
    <property type="entry name" value="PP2C"/>
</dbReference>
<dbReference type="STRING" id="180498.A0A067JHU3"/>
<evidence type="ECO:0000313" key="12">
    <source>
        <dbReference type="EMBL" id="KDP22363.1"/>
    </source>
</evidence>
<comment type="cofactor">
    <cofactor evidence="1">
        <name>Mn(2+)</name>
        <dbReference type="ChEBI" id="CHEBI:29035"/>
    </cofactor>
</comment>
<evidence type="ECO:0000256" key="1">
    <source>
        <dbReference type="ARBA" id="ARBA00001936"/>
    </source>
</evidence>
<dbReference type="FunFam" id="3.60.40.10:FF:000291">
    <property type="entry name" value="Protein phosphatase 2C 50"/>
    <property type="match status" value="1"/>
</dbReference>
<dbReference type="Pfam" id="PF00481">
    <property type="entry name" value="PP2C"/>
    <property type="match status" value="1"/>
</dbReference>
<keyword evidence="13" id="KW-1185">Reference proteome</keyword>
<gene>
    <name evidence="12" type="ORF">JCGZ_26194</name>
</gene>
<reference evidence="12 13" key="1">
    <citation type="journal article" date="2014" name="PLoS ONE">
        <title>Global Analysis of Gene Expression Profiles in Physic Nut (Jatropha curcas L.) Seedlings Exposed to Salt Stress.</title>
        <authorList>
            <person name="Zhang L."/>
            <person name="Zhang C."/>
            <person name="Wu P."/>
            <person name="Chen Y."/>
            <person name="Li M."/>
            <person name="Jiang H."/>
            <person name="Wu G."/>
        </authorList>
    </citation>
    <scope>NUCLEOTIDE SEQUENCE [LARGE SCALE GENOMIC DNA]</scope>
    <source>
        <strain evidence="13">cv. GZQX0401</strain>
        <tissue evidence="12">Young leaves</tissue>
    </source>
</reference>
<feature type="compositionally biased region" description="Basic and acidic residues" evidence="10">
    <location>
        <begin position="8"/>
        <end position="20"/>
    </location>
</feature>
<evidence type="ECO:0000313" key="13">
    <source>
        <dbReference type="Proteomes" id="UP000027138"/>
    </source>
</evidence>
<dbReference type="PANTHER" id="PTHR47992">
    <property type="entry name" value="PROTEIN PHOSPHATASE"/>
    <property type="match status" value="1"/>
</dbReference>
<keyword evidence="6" id="KW-0460">Magnesium</keyword>
<feature type="domain" description="PPM-type phosphatase" evidence="11">
    <location>
        <begin position="106"/>
        <end position="430"/>
    </location>
</feature>
<evidence type="ECO:0000256" key="8">
    <source>
        <dbReference type="ARBA" id="ARBA00023211"/>
    </source>
</evidence>
<dbReference type="InterPro" id="IPR001932">
    <property type="entry name" value="PPM-type_phosphatase-like_dom"/>
</dbReference>
<evidence type="ECO:0000259" key="11">
    <source>
        <dbReference type="PROSITE" id="PS51746"/>
    </source>
</evidence>
<dbReference type="PROSITE" id="PS51746">
    <property type="entry name" value="PPM_2"/>
    <property type="match status" value="1"/>
</dbReference>
<evidence type="ECO:0000256" key="4">
    <source>
        <dbReference type="ARBA" id="ARBA00022723"/>
    </source>
</evidence>
<evidence type="ECO:0000256" key="6">
    <source>
        <dbReference type="ARBA" id="ARBA00022842"/>
    </source>
</evidence>
<evidence type="ECO:0000256" key="3">
    <source>
        <dbReference type="ARBA" id="ARBA00013081"/>
    </source>
</evidence>
<keyword evidence="4" id="KW-0479">Metal-binding</keyword>
<protein>
    <recommendedName>
        <fullName evidence="3">protein-serine/threonine phosphatase</fullName>
        <ecNumber evidence="3">3.1.3.16</ecNumber>
    </recommendedName>
</protein>
<dbReference type="CDD" id="cd00143">
    <property type="entry name" value="PP2Cc"/>
    <property type="match status" value="1"/>
</dbReference>